<accession>A0ABP0RJW0</accession>
<evidence type="ECO:0000256" key="1">
    <source>
        <dbReference type="SAM" id="MobiDB-lite"/>
    </source>
</evidence>
<feature type="compositionally biased region" description="Basic and acidic residues" evidence="1">
    <location>
        <begin position="40"/>
        <end position="52"/>
    </location>
</feature>
<gene>
    <name evidence="3" type="ORF">CCMP2556_LOCUS47499</name>
</gene>
<dbReference type="Pfam" id="PF08659">
    <property type="entry name" value="KR"/>
    <property type="match status" value="1"/>
</dbReference>
<dbReference type="InterPro" id="IPR013968">
    <property type="entry name" value="PKS_KR"/>
</dbReference>
<dbReference type="EMBL" id="CAXAMN010026095">
    <property type="protein sequence ID" value="CAK9100554.1"/>
    <property type="molecule type" value="Genomic_DNA"/>
</dbReference>
<organism evidence="3 4">
    <name type="scientific">Durusdinium trenchii</name>
    <dbReference type="NCBI Taxonomy" id="1381693"/>
    <lineage>
        <taxon>Eukaryota</taxon>
        <taxon>Sar</taxon>
        <taxon>Alveolata</taxon>
        <taxon>Dinophyceae</taxon>
        <taxon>Suessiales</taxon>
        <taxon>Symbiodiniaceae</taxon>
        <taxon>Durusdinium</taxon>
    </lineage>
</organism>
<evidence type="ECO:0000313" key="3">
    <source>
        <dbReference type="EMBL" id="CAK9100554.1"/>
    </source>
</evidence>
<proteinExistence type="predicted"/>
<sequence>MALITGGEVPSGGPWRTVVLACQHLPTTGQNGRGVRGVRGRSDSEFGKRHGASDGTICTPTATDVAQLLRELVETPRDAQQKARRDLGGPTCSRLGGLGMLAANELAIAGKDHVVATSRSGRPTGMPPALQQLMAAMQTTCPHYMVKADGSDGAVMLDTMQAFCRPGLLAESAVTLGTVISQTRAQMETMPDELVRPSLETLERIKKEIIETSKEASDKVSFGADVTVDDAQEVRDREDEVVEIIGKLKQRLETGTAGPAQLRAIQKTGSELAEQVQELGVKIKNVTTETKLALPQRRMGIETIVHAAGVLQDGLLLPNLPKAPEMWSIVYGCKAHGAWQIHQATTAL</sequence>
<reference evidence="3 4" key="1">
    <citation type="submission" date="2024-02" db="EMBL/GenBank/DDBJ databases">
        <authorList>
            <person name="Chen Y."/>
            <person name="Shah S."/>
            <person name="Dougan E. K."/>
            <person name="Thang M."/>
            <person name="Chan C."/>
        </authorList>
    </citation>
    <scope>NUCLEOTIDE SEQUENCE [LARGE SCALE GENOMIC DNA]</scope>
</reference>
<keyword evidence="4" id="KW-1185">Reference proteome</keyword>
<comment type="caution">
    <text evidence="3">The sequence shown here is derived from an EMBL/GenBank/DDBJ whole genome shotgun (WGS) entry which is preliminary data.</text>
</comment>
<name>A0ABP0RJW0_9DINO</name>
<dbReference type="Proteomes" id="UP001642484">
    <property type="component" value="Unassembled WGS sequence"/>
</dbReference>
<protein>
    <recommendedName>
        <fullName evidence="2">Ketoreductase (KR) domain-containing protein</fullName>
    </recommendedName>
</protein>
<evidence type="ECO:0000313" key="4">
    <source>
        <dbReference type="Proteomes" id="UP001642484"/>
    </source>
</evidence>
<feature type="domain" description="Ketoreductase (KR)" evidence="2">
    <location>
        <begin position="276"/>
        <end position="346"/>
    </location>
</feature>
<evidence type="ECO:0000259" key="2">
    <source>
        <dbReference type="Pfam" id="PF08659"/>
    </source>
</evidence>
<dbReference type="Gene3D" id="3.40.50.720">
    <property type="entry name" value="NAD(P)-binding Rossmann-like Domain"/>
    <property type="match status" value="1"/>
</dbReference>
<feature type="region of interest" description="Disordered" evidence="1">
    <location>
        <begin position="30"/>
        <end position="56"/>
    </location>
</feature>